<evidence type="ECO:0000256" key="3">
    <source>
        <dbReference type="ARBA" id="ARBA00001941"/>
    </source>
</evidence>
<keyword evidence="10" id="KW-1185">Reference proteome</keyword>
<protein>
    <recommendedName>
        <fullName evidence="5">5'-deoxynucleotidase</fullName>
        <ecNumber evidence="5">3.1.3.89</ecNumber>
    </recommendedName>
</protein>
<dbReference type="InterPro" id="IPR039356">
    <property type="entry name" value="YfbR/HDDC2"/>
</dbReference>
<keyword evidence="7 9" id="KW-0378">Hydrolase</keyword>
<dbReference type="SMART" id="SM00471">
    <property type="entry name" value="HDc"/>
    <property type="match status" value="1"/>
</dbReference>
<evidence type="ECO:0000256" key="1">
    <source>
        <dbReference type="ARBA" id="ARBA00001638"/>
    </source>
</evidence>
<accession>A0A4Q7LFB1</accession>
<proteinExistence type="predicted"/>
<dbReference type="InterPro" id="IPR003607">
    <property type="entry name" value="HD/PDEase_dom"/>
</dbReference>
<comment type="catalytic activity">
    <reaction evidence="1">
        <text>a 2'-deoxyribonucleoside 5'-phosphate + H2O = a 2'-deoxyribonucleoside + phosphate</text>
        <dbReference type="Rhea" id="RHEA:36167"/>
        <dbReference type="ChEBI" id="CHEBI:15377"/>
        <dbReference type="ChEBI" id="CHEBI:18274"/>
        <dbReference type="ChEBI" id="CHEBI:43474"/>
        <dbReference type="ChEBI" id="CHEBI:65317"/>
        <dbReference type="EC" id="3.1.3.89"/>
    </reaction>
</comment>
<dbReference type="SUPFAM" id="SSF109604">
    <property type="entry name" value="HD-domain/PDEase-like"/>
    <property type="match status" value="1"/>
</dbReference>
<reference evidence="9 10" key="1">
    <citation type="submission" date="2019-02" db="EMBL/GenBank/DDBJ databases">
        <title>Genomic Encyclopedia of Type Strains, Phase IV (KMG-IV): sequencing the most valuable type-strain genomes for metagenomic binning, comparative biology and taxonomic classification.</title>
        <authorList>
            <person name="Goeker M."/>
        </authorList>
    </citation>
    <scope>NUCLEOTIDE SEQUENCE [LARGE SCALE GENOMIC DNA]</scope>
    <source>
        <strain evidence="9 10">DSM 10617</strain>
    </source>
</reference>
<dbReference type="EC" id="3.1.3.89" evidence="5"/>
<name>A0A4Q7LFB1_9BURK</name>
<dbReference type="GO" id="GO:0046872">
    <property type="term" value="F:metal ion binding"/>
    <property type="evidence" value="ECO:0007669"/>
    <property type="project" value="UniProtKB-KW"/>
</dbReference>
<comment type="cofactor">
    <cofactor evidence="3">
        <name>Co(2+)</name>
        <dbReference type="ChEBI" id="CHEBI:48828"/>
    </cofactor>
</comment>
<evidence type="ECO:0000256" key="6">
    <source>
        <dbReference type="ARBA" id="ARBA00022723"/>
    </source>
</evidence>
<dbReference type="AlphaFoldDB" id="A0A4Q7LFB1"/>
<organism evidence="9 10">
    <name type="scientific">Sphaerotilus mobilis</name>
    <dbReference type="NCBI Taxonomy" id="47994"/>
    <lineage>
        <taxon>Bacteria</taxon>
        <taxon>Pseudomonadati</taxon>
        <taxon>Pseudomonadota</taxon>
        <taxon>Betaproteobacteria</taxon>
        <taxon>Burkholderiales</taxon>
        <taxon>Sphaerotilaceae</taxon>
        <taxon>Sphaerotilus</taxon>
    </lineage>
</organism>
<dbReference type="GO" id="GO:0005737">
    <property type="term" value="C:cytoplasm"/>
    <property type="evidence" value="ECO:0007669"/>
    <property type="project" value="TreeGrafter"/>
</dbReference>
<dbReference type="GO" id="GO:0002953">
    <property type="term" value="F:5'-deoxynucleotidase activity"/>
    <property type="evidence" value="ECO:0007669"/>
    <property type="project" value="UniProtKB-EC"/>
</dbReference>
<sequence>MMNDTDLQGCLAFIREAERLKSVLRSAHTSTGRHESTAEHTWRLCLMAMVFAPHLHAEGEPPLDLARVLQLCVIHDLGEAISGDIPAVEQAQVPDKSARERADLLTLMAPLPEDVRERYLALWEDYEHARTPEARVVKALDKLETILQHNQGANPASFDYAFNLVYGAKVTRGHPLIERIRAAVDADTRRHALERGQIDGSITAPAGPA</sequence>
<gene>
    <name evidence="9" type="ORF">EV685_3469</name>
</gene>
<evidence type="ECO:0000256" key="5">
    <source>
        <dbReference type="ARBA" id="ARBA00012964"/>
    </source>
</evidence>
<comment type="caution">
    <text evidence="9">The sequence shown here is derived from an EMBL/GenBank/DDBJ whole genome shotgun (WGS) entry which is preliminary data.</text>
</comment>
<dbReference type="Gene3D" id="1.10.3210.10">
    <property type="entry name" value="Hypothetical protein af1432"/>
    <property type="match status" value="1"/>
</dbReference>
<comment type="subunit">
    <text evidence="4">Homodimer.</text>
</comment>
<evidence type="ECO:0000256" key="4">
    <source>
        <dbReference type="ARBA" id="ARBA00011738"/>
    </source>
</evidence>
<evidence type="ECO:0000313" key="9">
    <source>
        <dbReference type="EMBL" id="RZS52277.1"/>
    </source>
</evidence>
<dbReference type="PANTHER" id="PTHR11845">
    <property type="entry name" value="5'-DEOXYNUCLEOTIDASE HDDC2"/>
    <property type="match status" value="1"/>
</dbReference>
<evidence type="ECO:0000256" key="7">
    <source>
        <dbReference type="ARBA" id="ARBA00022801"/>
    </source>
</evidence>
<dbReference type="EMBL" id="SGWV01000011">
    <property type="protein sequence ID" value="RZS52277.1"/>
    <property type="molecule type" value="Genomic_DNA"/>
</dbReference>
<dbReference type="InterPro" id="IPR006674">
    <property type="entry name" value="HD_domain"/>
</dbReference>
<dbReference type="Pfam" id="PF13023">
    <property type="entry name" value="HD_3"/>
    <property type="match status" value="1"/>
</dbReference>
<evidence type="ECO:0000313" key="10">
    <source>
        <dbReference type="Proteomes" id="UP000293433"/>
    </source>
</evidence>
<comment type="cofactor">
    <cofactor evidence="2">
        <name>Mn(2+)</name>
        <dbReference type="ChEBI" id="CHEBI:29035"/>
    </cofactor>
</comment>
<feature type="domain" description="HD/PDEase" evidence="8">
    <location>
        <begin position="33"/>
        <end position="155"/>
    </location>
</feature>
<dbReference type="Proteomes" id="UP000293433">
    <property type="component" value="Unassembled WGS sequence"/>
</dbReference>
<keyword evidence="6" id="KW-0479">Metal-binding</keyword>
<evidence type="ECO:0000256" key="2">
    <source>
        <dbReference type="ARBA" id="ARBA00001936"/>
    </source>
</evidence>
<dbReference type="PANTHER" id="PTHR11845:SF13">
    <property type="entry name" value="5'-DEOXYNUCLEOTIDASE HDDC2"/>
    <property type="match status" value="1"/>
</dbReference>
<evidence type="ECO:0000259" key="8">
    <source>
        <dbReference type="SMART" id="SM00471"/>
    </source>
</evidence>